<keyword evidence="6 14" id="KW-0732">Signal</keyword>
<dbReference type="InterPro" id="IPR003591">
    <property type="entry name" value="Leu-rich_rpt_typical-subtyp"/>
</dbReference>
<dbReference type="FunFam" id="3.80.10.10:FF:000129">
    <property type="entry name" value="Leucine-rich repeat receptor-like kinase"/>
    <property type="match status" value="1"/>
</dbReference>
<evidence type="ECO:0000313" key="17">
    <source>
        <dbReference type="EMBL" id="PRP78229.1"/>
    </source>
</evidence>
<dbReference type="InterPro" id="IPR038770">
    <property type="entry name" value="Na+/solute_symporter_sf"/>
</dbReference>
<feature type="transmembrane region" description="Helical" evidence="13">
    <location>
        <begin position="1182"/>
        <end position="1202"/>
    </location>
</feature>
<feature type="region of interest" description="Disordered" evidence="12">
    <location>
        <begin position="1840"/>
        <end position="1928"/>
    </location>
</feature>
<evidence type="ECO:0000256" key="9">
    <source>
        <dbReference type="ARBA" id="ARBA00023136"/>
    </source>
</evidence>
<dbReference type="PROSITE" id="PS50221">
    <property type="entry name" value="GAIN_B"/>
    <property type="match status" value="1"/>
</dbReference>
<dbReference type="PANTHER" id="PTHR48059:SF30">
    <property type="entry name" value="OS06G0587000 PROTEIN"/>
    <property type="match status" value="1"/>
</dbReference>
<feature type="transmembrane region" description="Helical" evidence="13">
    <location>
        <begin position="1125"/>
        <end position="1147"/>
    </location>
</feature>
<accession>A0A2P6N2P4</accession>
<evidence type="ECO:0000256" key="7">
    <source>
        <dbReference type="ARBA" id="ARBA00022737"/>
    </source>
</evidence>
<keyword evidence="4" id="KW-0433">Leucine-rich repeat</keyword>
<evidence type="ECO:0000256" key="2">
    <source>
        <dbReference type="ARBA" id="ARBA00004167"/>
    </source>
</evidence>
<dbReference type="Gene3D" id="1.10.510.10">
    <property type="entry name" value="Transferase(Phosphotransferase) domain 1"/>
    <property type="match status" value="2"/>
</dbReference>
<feature type="transmembrane region" description="Helical" evidence="13">
    <location>
        <begin position="1249"/>
        <end position="1273"/>
    </location>
</feature>
<feature type="signal peptide" evidence="14">
    <location>
        <begin position="1"/>
        <end position="26"/>
    </location>
</feature>
<feature type="compositionally biased region" description="Low complexity" evidence="12">
    <location>
        <begin position="1844"/>
        <end position="1857"/>
    </location>
</feature>
<dbReference type="InterPro" id="IPR001245">
    <property type="entry name" value="Ser-Thr/Tyr_kinase_cat_dom"/>
</dbReference>
<evidence type="ECO:0000256" key="10">
    <source>
        <dbReference type="ARBA" id="ARBA00023157"/>
    </source>
</evidence>
<evidence type="ECO:0000256" key="5">
    <source>
        <dbReference type="ARBA" id="ARBA00022692"/>
    </source>
</evidence>
<keyword evidence="10" id="KW-1015">Disulfide bond</keyword>
<comment type="caution">
    <text evidence="17">The sequence shown here is derived from an EMBL/GenBank/DDBJ whole genome shotgun (WGS) entry which is preliminary data.</text>
</comment>
<dbReference type="GO" id="GO:0015297">
    <property type="term" value="F:antiporter activity"/>
    <property type="evidence" value="ECO:0007669"/>
    <property type="project" value="InterPro"/>
</dbReference>
<dbReference type="InterPro" id="IPR011009">
    <property type="entry name" value="Kinase-like_dom_sf"/>
</dbReference>
<dbReference type="PANTHER" id="PTHR48059">
    <property type="entry name" value="POLYGALACTURONASE INHIBITOR 1"/>
    <property type="match status" value="1"/>
</dbReference>
<evidence type="ECO:0000256" key="8">
    <source>
        <dbReference type="ARBA" id="ARBA00022989"/>
    </source>
</evidence>
<dbReference type="Proteomes" id="UP000241769">
    <property type="component" value="Unassembled WGS sequence"/>
</dbReference>
<dbReference type="InterPro" id="IPR000203">
    <property type="entry name" value="GPS"/>
</dbReference>
<evidence type="ECO:0000256" key="12">
    <source>
        <dbReference type="SAM" id="MobiDB-lite"/>
    </source>
</evidence>
<feature type="transmembrane region" description="Helical" evidence="13">
    <location>
        <begin position="717"/>
        <end position="739"/>
    </location>
</feature>
<dbReference type="Gene3D" id="3.80.10.10">
    <property type="entry name" value="Ribonuclease Inhibitor"/>
    <property type="match status" value="4"/>
</dbReference>
<comment type="subcellular location">
    <subcellularLocation>
        <location evidence="3">Cell envelope</location>
    </subcellularLocation>
    <subcellularLocation>
        <location evidence="1">Membrane</location>
        <topology evidence="1">Multi-pass membrane protein</topology>
    </subcellularLocation>
    <subcellularLocation>
        <location evidence="2">Membrane</location>
        <topology evidence="2">Single-pass membrane protein</topology>
    </subcellularLocation>
</comment>
<keyword evidence="9 13" id="KW-0472">Membrane</keyword>
<dbReference type="InterPro" id="IPR046338">
    <property type="entry name" value="GAIN_dom_sf"/>
</dbReference>
<feature type="transmembrane region" description="Helical" evidence="13">
    <location>
        <begin position="1094"/>
        <end position="1113"/>
    </location>
</feature>
<feature type="chain" id="PRO_5015141866" evidence="14">
    <location>
        <begin position="27"/>
        <end position="1928"/>
    </location>
</feature>
<evidence type="ECO:0000256" key="11">
    <source>
        <dbReference type="ARBA" id="ARBA00023180"/>
    </source>
</evidence>
<keyword evidence="18" id="KW-1185">Reference proteome</keyword>
<dbReference type="SUPFAM" id="SSF56112">
    <property type="entry name" value="Protein kinase-like (PK-like)"/>
    <property type="match status" value="1"/>
</dbReference>
<feature type="transmembrane region" description="Helical" evidence="13">
    <location>
        <begin position="1214"/>
        <end position="1237"/>
    </location>
</feature>
<dbReference type="GO" id="GO:0009791">
    <property type="term" value="P:post-embryonic development"/>
    <property type="evidence" value="ECO:0007669"/>
    <property type="project" value="UniProtKB-ARBA"/>
</dbReference>
<name>A0A2P6N2P4_9EUKA</name>
<dbReference type="Gene3D" id="1.20.1530.20">
    <property type="match status" value="1"/>
</dbReference>
<protein>
    <submittedName>
        <fullName evidence="17">Uncharacterized protein</fullName>
    </submittedName>
</protein>
<dbReference type="InterPro" id="IPR051848">
    <property type="entry name" value="PGIP"/>
</dbReference>
<evidence type="ECO:0000256" key="1">
    <source>
        <dbReference type="ARBA" id="ARBA00004141"/>
    </source>
</evidence>
<dbReference type="InterPro" id="IPR000719">
    <property type="entry name" value="Prot_kinase_dom"/>
</dbReference>
<feature type="transmembrane region" description="Helical" evidence="13">
    <location>
        <begin position="894"/>
        <end position="912"/>
    </location>
</feature>
<organism evidence="17 18">
    <name type="scientific">Planoprotostelium fungivorum</name>
    <dbReference type="NCBI Taxonomy" id="1890364"/>
    <lineage>
        <taxon>Eukaryota</taxon>
        <taxon>Amoebozoa</taxon>
        <taxon>Evosea</taxon>
        <taxon>Variosea</taxon>
        <taxon>Cavosteliida</taxon>
        <taxon>Cavosteliaceae</taxon>
        <taxon>Planoprotostelium</taxon>
    </lineage>
</organism>
<feature type="transmembrane region" description="Helical" evidence="13">
    <location>
        <begin position="1438"/>
        <end position="1458"/>
    </location>
</feature>
<dbReference type="GO" id="GO:0016020">
    <property type="term" value="C:membrane"/>
    <property type="evidence" value="ECO:0007669"/>
    <property type="project" value="UniProtKB-SubCell"/>
</dbReference>
<dbReference type="Pfam" id="PF07714">
    <property type="entry name" value="PK_Tyr_Ser-Thr"/>
    <property type="match status" value="1"/>
</dbReference>
<keyword evidence="5 13" id="KW-0812">Transmembrane</keyword>
<evidence type="ECO:0000313" key="18">
    <source>
        <dbReference type="Proteomes" id="UP000241769"/>
    </source>
</evidence>
<evidence type="ECO:0000256" key="3">
    <source>
        <dbReference type="ARBA" id="ARBA00004196"/>
    </source>
</evidence>
<dbReference type="Pfam" id="PF00069">
    <property type="entry name" value="Pkinase"/>
    <property type="match status" value="1"/>
</dbReference>
<proteinExistence type="predicted"/>
<dbReference type="SMART" id="SM00369">
    <property type="entry name" value="LRR_TYP"/>
    <property type="match status" value="7"/>
</dbReference>
<dbReference type="Pfam" id="PF01825">
    <property type="entry name" value="GPS"/>
    <property type="match status" value="1"/>
</dbReference>
<feature type="compositionally biased region" description="Pro residues" evidence="12">
    <location>
        <begin position="1862"/>
        <end position="1879"/>
    </location>
</feature>
<feature type="transmembrane region" description="Helical" evidence="13">
    <location>
        <begin position="1503"/>
        <end position="1523"/>
    </location>
</feature>
<gene>
    <name evidence="17" type="ORF">PROFUN_13982</name>
</gene>
<dbReference type="Pfam" id="PF00560">
    <property type="entry name" value="LRR_1"/>
    <property type="match status" value="3"/>
</dbReference>
<dbReference type="EMBL" id="MDYQ01000235">
    <property type="protein sequence ID" value="PRP78229.1"/>
    <property type="molecule type" value="Genomic_DNA"/>
</dbReference>
<dbReference type="OrthoDB" id="2687058at2759"/>
<dbReference type="InterPro" id="IPR057244">
    <property type="entry name" value="GAIN_B"/>
</dbReference>
<dbReference type="InterPro" id="IPR032675">
    <property type="entry name" value="LRR_dom_sf"/>
</dbReference>
<feature type="domain" description="Protein kinase" evidence="15">
    <location>
        <begin position="763"/>
        <end position="967"/>
    </location>
</feature>
<reference evidence="17 18" key="1">
    <citation type="journal article" date="2018" name="Genome Biol. Evol.">
        <title>Multiple Roots of Fruiting Body Formation in Amoebozoa.</title>
        <authorList>
            <person name="Hillmann F."/>
            <person name="Forbes G."/>
            <person name="Novohradska S."/>
            <person name="Ferling I."/>
            <person name="Riege K."/>
            <person name="Groth M."/>
            <person name="Westermann M."/>
            <person name="Marz M."/>
            <person name="Spaller T."/>
            <person name="Winckler T."/>
            <person name="Schaap P."/>
            <person name="Glockner G."/>
        </authorList>
    </citation>
    <scope>NUCLEOTIDE SEQUENCE [LARGE SCALE GENOMIC DNA]</scope>
    <source>
        <strain evidence="17 18">Jena</strain>
    </source>
</reference>
<feature type="transmembrane region" description="Helical" evidence="13">
    <location>
        <begin position="1313"/>
        <end position="1334"/>
    </location>
</feature>
<feature type="transmembrane region" description="Helical" evidence="13">
    <location>
        <begin position="1285"/>
        <end position="1307"/>
    </location>
</feature>
<evidence type="ECO:0000256" key="6">
    <source>
        <dbReference type="ARBA" id="ARBA00022729"/>
    </source>
</evidence>
<dbReference type="SMART" id="SM00303">
    <property type="entry name" value="GPS"/>
    <property type="match status" value="1"/>
</dbReference>
<dbReference type="SUPFAM" id="SSF52047">
    <property type="entry name" value="RNI-like"/>
    <property type="match status" value="1"/>
</dbReference>
<dbReference type="PROSITE" id="PS50011">
    <property type="entry name" value="PROTEIN_KINASE_DOM"/>
    <property type="match status" value="1"/>
</dbReference>
<evidence type="ECO:0000256" key="4">
    <source>
        <dbReference type="ARBA" id="ARBA00022614"/>
    </source>
</evidence>
<keyword evidence="8 13" id="KW-1133">Transmembrane helix</keyword>
<sequence>MVVTTPLPVSLCVFAILIGIPESSTAIDLYGALQNIWMALEGPTPYWSGMDICNAKDYIGVTCDSTGSWPTSIRLSSKNLNGTLSPSIGDLVNLTSIDLGNNHLSGPIPDTIGQLVSLTRLDLYYNRLNGSIPDSIGNLTSLQYLSLFYNQLTGPIPDSICNLAPVTTLYLSSNRLSGSIPSCIGNLHLLKYLWLYDNQLNGPIPNSIGDLISLSDLHFGNNQLNGSIPSTIGDLTSLTSLILYGNQLSGPLPDSICNLHLLNQLLLQSNKLTGPIPSCIGNLASLSTLWLHGNKMSGPIPDSIGDTSLQQILLNGNQFDGVIPASMGKLSNLMNIEMPRNRFTGSIPQEVIDLPILSYFDVSYNLLNGTVPDRNSSLPALGTLSMDYNRLTSVGYINVTGSCSLNGNAFPCLPTLNVSTKCVGSYQLNVQHHIIDIIQLIHHIINVIQHHIFQYQLIVHHIIDDIQLIIQYHIINVIQYHVINVIQLIIQYHEFTLYDNNTKISATDAKNILNSTLQNNADTVQVISAVVVALLRNTTAVSFDYITKDVSIKLQTYNTTSLNVRESISSKIENSSVAVALPASVFSSQQQVSVSLSSVSYNPFESVYNETIYSPVIGVSVYAQGKEIDVRGVSELINVTMGSITSIPSGYEAVCQYWNETFILWSRDGCSLVFDADVAICQCTHLTNFSIGVQPRAAPTEQVIPPSQDSGSSKTKLIIIACCSAGGLLLILIVSLLVYRKMHRYKRDDTETNLSVVVDTEGIEFQKKIGEGKRGQVWKSTYKETTVVAVKKLIEGIDIERECDVAKGLHHPNIVQYLGRSLKGVSKALSYISSMDMVHISVVPSKILLSGMTAKLNCFSCIVAESSPYRSKSDRFYTAPEVIEDKRYRASGHVYNVGVLLWSMVTGSYYLYDTAREGRDVKVAVDKTMDEKVSQLIVDCTKKRPEERPSLKGIIERISIQEEKRFFGKKFSTYLGRTLLWIQNHLKSEVLHAARKRKHFTTDEKQNTNLHFTSNPIASLSTAAETNEPTTHPSLSICHLSGTSVWIYSQFEHLSFLFDGFNVWREAQRNNTSTAPEMRLRRGSILSGGTPVDAPISLFLVQLCLVVTLCRLLTYAFHPLKIPGVVAEVVAGILLGPSVLGRIPGYIPNLFPPTTTNLACTYPPTHEGAIHGSLQAYGPIEVLYVFAKFGDILFMFLMGVELDIGVLRRNVKSGLAIGVASMALPFAFGSGIAYVIYDHVGDSGATVNFSTFLVFVCVAMSITAFPVLAHILSETGLMGSRIGKLSLTAAVFNDVIAWILLAVVVSIAKAHNAVYAVYTLLVLAGFCGVMLFAVRPLLNALAKSRSLGTSDGVLSLNVVAAFLVSIFLCAWFTQIIGVDVIFGGFIMGLTVPKINHLPERFVKSIEDIAVVLLLPLYFTNSGLKTDIGLLNTGVKWGVVLLVIFGACVGKIAAAVLATKLFAKTSWRESWTVGFLMNTKGLVELIVLNVGYTSGVLNKEVFTIFILMALATTAITGPAVHFIYQKSQAHARYADSFRAVVAVSHNTTVPWCTEVLPLLFGRGNKELKLFVMQEIDDRPSTYMYSEFSGLLDDLQLKKTSKNLDSGKLTIIPKVLSSARLSHDLLLRCEYKAYDLVFVEIQMKVKVHEETSMRVRSDTSRVNLMKTSAIAHHMITHYPRPLAVFIHKTEVQPKCTRVLFVYEGKPFESLALDFIKTLANSGSDMQITYLVKNEVEFDLQMEGENGEKEISPPSPAEIIRCQDPMNSFSKYENACDLIIIGGDRSSSTTFRSATLQDSLTPLLVLFAPPGEETQERKSFQLSDLDVEMSVYRRPRYVETEREKIRTTTGGRPTGRAFTGGRMGPPRPLPEILLPPSPPPVVEIPLGVSEGVNENESQPVLQADKERARAITGGRPRSRKNSVEAPPVDLP</sequence>
<dbReference type="InterPro" id="IPR006153">
    <property type="entry name" value="Cation/H_exchanger_TM"/>
</dbReference>
<keyword evidence="11" id="KW-0325">Glycoprotein</keyword>
<evidence type="ECO:0000259" key="16">
    <source>
        <dbReference type="PROSITE" id="PS50221"/>
    </source>
</evidence>
<dbReference type="GO" id="GO:0004672">
    <property type="term" value="F:protein kinase activity"/>
    <property type="evidence" value="ECO:0007669"/>
    <property type="project" value="InterPro"/>
</dbReference>
<feature type="domain" description="GAIN-B" evidence="16">
    <location>
        <begin position="541"/>
        <end position="699"/>
    </location>
</feature>
<dbReference type="Gene3D" id="2.60.220.50">
    <property type="match status" value="1"/>
</dbReference>
<dbReference type="FunFam" id="3.80.10.10:FF:000233">
    <property type="entry name" value="Leucine-rich repeat receptor-like protein kinase TDR"/>
    <property type="match status" value="1"/>
</dbReference>
<dbReference type="GO" id="GO:0005524">
    <property type="term" value="F:ATP binding"/>
    <property type="evidence" value="ECO:0007669"/>
    <property type="project" value="InterPro"/>
</dbReference>
<evidence type="ECO:0000256" key="14">
    <source>
        <dbReference type="SAM" id="SignalP"/>
    </source>
</evidence>
<evidence type="ECO:0000256" key="13">
    <source>
        <dbReference type="SAM" id="Phobius"/>
    </source>
</evidence>
<dbReference type="InParanoid" id="A0A2P6N2P4"/>
<keyword evidence="7" id="KW-0677">Repeat</keyword>
<dbReference type="Pfam" id="PF13855">
    <property type="entry name" value="LRR_8"/>
    <property type="match status" value="1"/>
</dbReference>
<dbReference type="GO" id="GO:1902600">
    <property type="term" value="P:proton transmembrane transport"/>
    <property type="evidence" value="ECO:0007669"/>
    <property type="project" value="InterPro"/>
</dbReference>
<dbReference type="InterPro" id="IPR001611">
    <property type="entry name" value="Leu-rich_rpt"/>
</dbReference>
<dbReference type="SMART" id="SM00365">
    <property type="entry name" value="LRR_SD22"/>
    <property type="match status" value="5"/>
</dbReference>
<evidence type="ECO:0000259" key="15">
    <source>
        <dbReference type="PROSITE" id="PS50011"/>
    </source>
</evidence>
<dbReference type="Pfam" id="PF00999">
    <property type="entry name" value="Na_H_Exchanger"/>
    <property type="match status" value="1"/>
</dbReference>